<name>A0A7C8BQI4_9ACTN</name>
<evidence type="ECO:0000256" key="1">
    <source>
        <dbReference type="SAM" id="Phobius"/>
    </source>
</evidence>
<feature type="transmembrane region" description="Helical" evidence="1">
    <location>
        <begin position="48"/>
        <end position="70"/>
    </location>
</feature>
<reference evidence="2 3" key="1">
    <citation type="submission" date="2019-09" db="EMBL/GenBank/DDBJ databases">
        <title>Whole genome shotgun sequencing (WGS) of Ellagibacter isourolithinifaciens DSM 104140(T) and Adlercreutzia muris DSM 29508(T).</title>
        <authorList>
            <person name="Stoll D.A."/>
            <person name="Danylec N."/>
            <person name="Huch M."/>
        </authorList>
    </citation>
    <scope>NUCLEOTIDE SEQUENCE [LARGE SCALE GENOMIC DNA]</scope>
    <source>
        <strain evidence="2 3">DSM 29508</strain>
    </source>
</reference>
<evidence type="ECO:0000313" key="3">
    <source>
        <dbReference type="Proteomes" id="UP000479639"/>
    </source>
</evidence>
<protein>
    <submittedName>
        <fullName evidence="2">MBOAT family protein</fullName>
    </submittedName>
</protein>
<keyword evidence="3" id="KW-1185">Reference proteome</keyword>
<comment type="caution">
    <text evidence="2">The sequence shown here is derived from an EMBL/GenBank/DDBJ whole genome shotgun (WGS) entry which is preliminary data.</text>
</comment>
<keyword evidence="1" id="KW-0812">Transmembrane</keyword>
<keyword evidence="1" id="KW-0472">Membrane</keyword>
<accession>A0A7C8BQI4</accession>
<feature type="non-terminal residue" evidence="2">
    <location>
        <position position="74"/>
    </location>
</feature>
<keyword evidence="1" id="KW-1133">Transmembrane helix</keyword>
<proteinExistence type="predicted"/>
<dbReference type="AlphaFoldDB" id="A0A7C8BQI4"/>
<dbReference type="Proteomes" id="UP000479639">
    <property type="component" value="Unassembled WGS sequence"/>
</dbReference>
<evidence type="ECO:0000313" key="2">
    <source>
        <dbReference type="EMBL" id="KAB1640719.1"/>
    </source>
</evidence>
<sequence>MVFSSTVFLFAFFPLFLAAYFAMPWRPVRNVTLLAFSLVFYAWGEPVYVWLMVGSILVNWALALGIGKFAHGGG</sequence>
<dbReference type="EMBL" id="WAJS01000040">
    <property type="protein sequence ID" value="KAB1640719.1"/>
    <property type="molecule type" value="Genomic_DNA"/>
</dbReference>
<organism evidence="2 3">
    <name type="scientific">Adlercreutzia muris</name>
    <dbReference type="NCBI Taxonomy" id="1796610"/>
    <lineage>
        <taxon>Bacteria</taxon>
        <taxon>Bacillati</taxon>
        <taxon>Actinomycetota</taxon>
        <taxon>Coriobacteriia</taxon>
        <taxon>Eggerthellales</taxon>
        <taxon>Eggerthellaceae</taxon>
        <taxon>Adlercreutzia</taxon>
    </lineage>
</organism>
<gene>
    <name evidence="2" type="ORF">F8D48_10270</name>
</gene>